<dbReference type="EMBL" id="JAYMGO010000018">
    <property type="protein sequence ID" value="KAL1256900.1"/>
    <property type="molecule type" value="Genomic_DNA"/>
</dbReference>
<sequence length="91" mass="10327">MPIKNSQKPLNLLVSSRAPDWGFLGVQQCSFLSSFFPPVLRRVYSIRQRSTLLRSILRQHHDLIGQVDLSDRGDWTGWKLEGDSPHLGLVG</sequence>
<protein>
    <submittedName>
        <fullName evidence="1">Uncharacterized protein</fullName>
    </submittedName>
</protein>
<organism evidence="1 2">
    <name type="scientific">Cirrhinus molitorella</name>
    <name type="common">mud carp</name>
    <dbReference type="NCBI Taxonomy" id="172907"/>
    <lineage>
        <taxon>Eukaryota</taxon>
        <taxon>Metazoa</taxon>
        <taxon>Chordata</taxon>
        <taxon>Craniata</taxon>
        <taxon>Vertebrata</taxon>
        <taxon>Euteleostomi</taxon>
        <taxon>Actinopterygii</taxon>
        <taxon>Neopterygii</taxon>
        <taxon>Teleostei</taxon>
        <taxon>Ostariophysi</taxon>
        <taxon>Cypriniformes</taxon>
        <taxon>Cyprinidae</taxon>
        <taxon>Labeoninae</taxon>
        <taxon>Labeonini</taxon>
        <taxon>Cirrhinus</taxon>
    </lineage>
</organism>
<proteinExistence type="predicted"/>
<reference evidence="1 2" key="1">
    <citation type="submission" date="2023-09" db="EMBL/GenBank/DDBJ databases">
        <authorList>
            <person name="Wang M."/>
        </authorList>
    </citation>
    <scope>NUCLEOTIDE SEQUENCE [LARGE SCALE GENOMIC DNA]</scope>
    <source>
        <strain evidence="1">GT-2023</strain>
        <tissue evidence="1">Liver</tissue>
    </source>
</reference>
<keyword evidence="2" id="KW-1185">Reference proteome</keyword>
<dbReference type="Proteomes" id="UP001558613">
    <property type="component" value="Unassembled WGS sequence"/>
</dbReference>
<name>A0ABR3LX91_9TELE</name>
<evidence type="ECO:0000313" key="2">
    <source>
        <dbReference type="Proteomes" id="UP001558613"/>
    </source>
</evidence>
<gene>
    <name evidence="1" type="ORF">QQF64_012445</name>
</gene>
<evidence type="ECO:0000313" key="1">
    <source>
        <dbReference type="EMBL" id="KAL1256900.1"/>
    </source>
</evidence>
<comment type="caution">
    <text evidence="1">The sequence shown here is derived from an EMBL/GenBank/DDBJ whole genome shotgun (WGS) entry which is preliminary data.</text>
</comment>
<accession>A0ABR3LX91</accession>